<evidence type="ECO:0000313" key="3">
    <source>
        <dbReference type="Proteomes" id="UP000217790"/>
    </source>
</evidence>
<evidence type="ECO:0000256" key="1">
    <source>
        <dbReference type="SAM" id="MobiDB-lite"/>
    </source>
</evidence>
<dbReference type="InParanoid" id="A0A2H3CYU6"/>
<keyword evidence="3" id="KW-1185">Reference proteome</keyword>
<protein>
    <submittedName>
        <fullName evidence="2">Uncharacterized protein</fullName>
    </submittedName>
</protein>
<proteinExistence type="predicted"/>
<dbReference type="Proteomes" id="UP000217790">
    <property type="component" value="Unassembled WGS sequence"/>
</dbReference>
<name>A0A2H3CYU6_ARMGA</name>
<sequence length="76" mass="8898">MKLILRALALVNCEHAMTENKRDTEHKGYGHGMQKVKQKVRFKYSDEDEEEQPMQKCWKGNEQKATEENGGLQMED</sequence>
<dbReference type="EMBL" id="KZ293674">
    <property type="protein sequence ID" value="PBK88155.1"/>
    <property type="molecule type" value="Genomic_DNA"/>
</dbReference>
<reference evidence="3" key="1">
    <citation type="journal article" date="2017" name="Nat. Ecol. Evol.">
        <title>Genome expansion and lineage-specific genetic innovations in the forest pathogenic fungi Armillaria.</title>
        <authorList>
            <person name="Sipos G."/>
            <person name="Prasanna A.N."/>
            <person name="Walter M.C."/>
            <person name="O'Connor E."/>
            <person name="Balint B."/>
            <person name="Krizsan K."/>
            <person name="Kiss B."/>
            <person name="Hess J."/>
            <person name="Varga T."/>
            <person name="Slot J."/>
            <person name="Riley R."/>
            <person name="Boka B."/>
            <person name="Rigling D."/>
            <person name="Barry K."/>
            <person name="Lee J."/>
            <person name="Mihaltcheva S."/>
            <person name="LaButti K."/>
            <person name="Lipzen A."/>
            <person name="Waldron R."/>
            <person name="Moloney N.M."/>
            <person name="Sperisen C."/>
            <person name="Kredics L."/>
            <person name="Vagvoelgyi C."/>
            <person name="Patrignani A."/>
            <person name="Fitzpatrick D."/>
            <person name="Nagy I."/>
            <person name="Doyle S."/>
            <person name="Anderson J.B."/>
            <person name="Grigoriev I.V."/>
            <person name="Gueldener U."/>
            <person name="Muensterkoetter M."/>
            <person name="Nagy L.G."/>
        </authorList>
    </citation>
    <scope>NUCLEOTIDE SEQUENCE [LARGE SCALE GENOMIC DNA]</scope>
    <source>
        <strain evidence="3">Ar21-2</strain>
    </source>
</reference>
<evidence type="ECO:0000313" key="2">
    <source>
        <dbReference type="EMBL" id="PBK88155.1"/>
    </source>
</evidence>
<gene>
    <name evidence="2" type="ORF">ARMGADRAFT_1084791</name>
</gene>
<organism evidence="2 3">
    <name type="scientific">Armillaria gallica</name>
    <name type="common">Bulbous honey fungus</name>
    <name type="synonym">Armillaria bulbosa</name>
    <dbReference type="NCBI Taxonomy" id="47427"/>
    <lineage>
        <taxon>Eukaryota</taxon>
        <taxon>Fungi</taxon>
        <taxon>Dikarya</taxon>
        <taxon>Basidiomycota</taxon>
        <taxon>Agaricomycotina</taxon>
        <taxon>Agaricomycetes</taxon>
        <taxon>Agaricomycetidae</taxon>
        <taxon>Agaricales</taxon>
        <taxon>Marasmiineae</taxon>
        <taxon>Physalacriaceae</taxon>
        <taxon>Armillaria</taxon>
    </lineage>
</organism>
<accession>A0A2H3CYU6</accession>
<dbReference type="AlphaFoldDB" id="A0A2H3CYU6"/>
<feature type="region of interest" description="Disordered" evidence="1">
    <location>
        <begin position="43"/>
        <end position="76"/>
    </location>
</feature>